<dbReference type="Proteomes" id="UP001189122">
    <property type="component" value="Unassembled WGS sequence"/>
</dbReference>
<dbReference type="PANTHER" id="PTHR45089:SF50">
    <property type="entry name" value="DNAJ HEAT SHOCK AMINO-TERMINAL DOMAIN PROTEIN-RELATED"/>
    <property type="match status" value="1"/>
</dbReference>
<evidence type="ECO:0000313" key="2">
    <source>
        <dbReference type="EMBL" id="CAA2620216.1"/>
    </source>
</evidence>
<reference evidence="2 3" key="1">
    <citation type="submission" date="2019-12" db="EMBL/GenBank/DDBJ databases">
        <authorList>
            <person name="Scholz U."/>
            <person name="Mascher M."/>
            <person name="Fiebig A."/>
        </authorList>
    </citation>
    <scope>NUCLEOTIDE SEQUENCE</scope>
</reference>
<sequence>MNVPDPDFHDFDEDRSERSFEADQVWATYDDEDGMPRFYAMIQKVVSFEPFRVRLSFLNSKSNSEFGPLNWVGSGFTKTCGDFRVGKYQIHDTVNIFSHRVRWEKGPRGVVRVVPRKGDIWAVYKNWCPDWNEHTPDELVHQYEMVQVVEDYSEEGVCVTPLVKVTGFKTVFCGRPDPREVRRIPREEMFRFSHQVPYFTLTGEEAENVPRGLAS</sequence>
<evidence type="ECO:0000259" key="1">
    <source>
        <dbReference type="Pfam" id="PF11926"/>
    </source>
</evidence>
<dbReference type="AlphaFoldDB" id="A0A7I8IQZ3"/>
<dbReference type="InterPro" id="IPR024593">
    <property type="entry name" value="DUF3444"/>
</dbReference>
<organism evidence="2">
    <name type="scientific">Spirodela intermedia</name>
    <name type="common">Intermediate duckweed</name>
    <dbReference type="NCBI Taxonomy" id="51605"/>
    <lineage>
        <taxon>Eukaryota</taxon>
        <taxon>Viridiplantae</taxon>
        <taxon>Streptophyta</taxon>
        <taxon>Embryophyta</taxon>
        <taxon>Tracheophyta</taxon>
        <taxon>Spermatophyta</taxon>
        <taxon>Magnoliopsida</taxon>
        <taxon>Liliopsida</taxon>
        <taxon>Araceae</taxon>
        <taxon>Lemnoideae</taxon>
        <taxon>Spirodela</taxon>
    </lineage>
</organism>
<dbReference type="Pfam" id="PF11926">
    <property type="entry name" value="DUF3444"/>
    <property type="match status" value="1"/>
</dbReference>
<keyword evidence="3" id="KW-1185">Reference proteome</keyword>
<protein>
    <recommendedName>
        <fullName evidence="1">DUF3444 domain-containing protein</fullName>
    </recommendedName>
</protein>
<accession>A0A7I8IQZ3</accession>
<evidence type="ECO:0000313" key="3">
    <source>
        <dbReference type="Proteomes" id="UP001189122"/>
    </source>
</evidence>
<feature type="domain" description="DUF3444" evidence="1">
    <location>
        <begin position="1"/>
        <end position="205"/>
    </location>
</feature>
<proteinExistence type="predicted"/>
<dbReference type="EMBL" id="CACRZD030000005">
    <property type="protein sequence ID" value="CAA6659965.1"/>
    <property type="molecule type" value="Genomic_DNA"/>
</dbReference>
<gene>
    <name evidence="2" type="ORF">SI7747_05006385</name>
</gene>
<name>A0A7I8IQZ3_SPIIN</name>
<dbReference type="PANTHER" id="PTHR45089">
    <property type="entry name" value="DNAJ HEAT SHOCK AMINO-TERMINAL DOMAIN PROTEIN-RELATED"/>
    <property type="match status" value="1"/>
</dbReference>
<dbReference type="EMBL" id="LR743592">
    <property type="protein sequence ID" value="CAA2620216.1"/>
    <property type="molecule type" value="Genomic_DNA"/>
</dbReference>